<dbReference type="Pfam" id="PF20869">
    <property type="entry name" value="FAM186A_PQQAQ"/>
    <property type="match status" value="9"/>
</dbReference>
<dbReference type="PANTHER" id="PTHR33590">
    <property type="entry name" value="GLUTENIN, HIGH MOLECULAR WEIGHT SUBUNIT PW212-RELATED PROTEIN"/>
    <property type="match status" value="1"/>
</dbReference>
<organism evidence="5 6">
    <name type="scientific">Pan troglodytes</name>
    <name type="common">Chimpanzee</name>
    <dbReference type="NCBI Taxonomy" id="9598"/>
    <lineage>
        <taxon>Eukaryota</taxon>
        <taxon>Metazoa</taxon>
        <taxon>Chordata</taxon>
        <taxon>Craniata</taxon>
        <taxon>Vertebrata</taxon>
        <taxon>Euteleostomi</taxon>
        <taxon>Mammalia</taxon>
        <taxon>Eutheria</taxon>
        <taxon>Euarchontoglires</taxon>
        <taxon>Primates</taxon>
        <taxon>Haplorrhini</taxon>
        <taxon>Catarrhini</taxon>
        <taxon>Hominidae</taxon>
        <taxon>Pan</taxon>
    </lineage>
</organism>
<dbReference type="Proteomes" id="UP000236370">
    <property type="component" value="Unassembled WGS sequence"/>
</dbReference>
<feature type="compositionally biased region" description="Polar residues" evidence="2">
    <location>
        <begin position="472"/>
        <end position="484"/>
    </location>
</feature>
<dbReference type="PANTHER" id="PTHR33590:SF2">
    <property type="entry name" value="PROTEIN FAM186A"/>
    <property type="match status" value="1"/>
</dbReference>
<feature type="region of interest" description="Disordered" evidence="2">
    <location>
        <begin position="504"/>
        <end position="669"/>
    </location>
</feature>
<gene>
    <name evidence="5" type="ORF">CK820_G0039668</name>
</gene>
<dbReference type="Pfam" id="PF20865">
    <property type="entry name" value="FAM186A-B_C"/>
    <property type="match status" value="1"/>
</dbReference>
<evidence type="ECO:0000313" key="6">
    <source>
        <dbReference type="Proteomes" id="UP000236370"/>
    </source>
</evidence>
<feature type="region of interest" description="Disordered" evidence="2">
    <location>
        <begin position="412"/>
        <end position="489"/>
    </location>
</feature>
<protein>
    <submittedName>
        <fullName evidence="5">FAM186A isoform 2</fullName>
    </submittedName>
</protein>
<dbReference type="InterPro" id="IPR049144">
    <property type="entry name" value="FAM186A_B_N"/>
</dbReference>
<feature type="compositionally biased region" description="Polar residues" evidence="2">
    <location>
        <begin position="527"/>
        <end position="540"/>
    </location>
</feature>
<feature type="compositionally biased region" description="Basic and acidic residues" evidence="2">
    <location>
        <begin position="658"/>
        <end position="669"/>
    </location>
</feature>
<proteinExistence type="predicted"/>
<feature type="compositionally biased region" description="Basic and acidic residues" evidence="2">
    <location>
        <begin position="546"/>
        <end position="584"/>
    </location>
</feature>
<feature type="compositionally biased region" description="Basic and acidic residues" evidence="2">
    <location>
        <begin position="901"/>
        <end position="912"/>
    </location>
</feature>
<feature type="domain" description="FAM186A/B N-terminal" evidence="4">
    <location>
        <begin position="39"/>
        <end position="280"/>
    </location>
</feature>
<sequence length="2411" mass="268690">MFFKMKNEIDNDPESEKCIKDSTIMRREPQNVLSPLMLPNLEIPFSVKDIISRIERSQLHRAREDIDMQLSEIMNNVHRIMTRYTLVFNSSSERNVSLTEHKKKQRTNFLEKMATYAKTIEIREKTLANILAWLEEWNDVLSEMTLMDVDEHYHWIAQMELLPDTLKAIENNVKILSRFSTSFLDEKKKQKKKILSRGTLWKSWKERVIKRPSTARALRPDQMISDQLATNTKVSEIQGMLQELIGTTMFSTLENNAIKYISSTIVNLSKALSMLNDELKCVNFQSSTVYAHETSEAEKELSLKIIRDLSNENEMLQQKLQDAEEKCEQLIRSKIVIEQLYAKLSTSSTLKVLPGPSPQSSRAIIKVGDTEDNMDNILDKELENIVDEVQRKETKDSGIKWGSTISYTAQAERTPDLTELRQQPVASEDISEDSTKDNVPLKKGDVYQEDETDEYQSWKRRHTKGTYVYETSGPNLSDNKSGQKVSEAKPSQYYELQVLKKKRKEMKSFSEDKSKSPTEAKRKHLSLTETKSQGGKSGTSMMMLEQFRKVKRESPFDKRPTAAEIKVEPTTESLDKEGKGEIRSPVEPLSMIQFDDTAEPQKGKIKGKKHHISSGTITSKEEKTEEKEELTKQVKSHQLVKSLSRVAKETSESTRVLESPDSKSEQSNHEEFQEAIMAFLKHKIDNIGKAFDKKTVPKEEELLKRAEAEKLGIIKAKMEEYFQKVAETVTKILRKYKDTKKEEQVGEKPIKQKKVASFMPGLHFQKSPISAKSESSTLLSYESTDPVINNLIQMILAEIESERDIPTVSTVQKDHKEKEEQRQEQYLQEGQEQMSGISLKQQLLEERNLLKEHYEKISENWEEKKAWLQMKEGKQEQQSQKQWQEEEMWKEEQTQGTPKQAEQEEKQKQRGQEEEELPKSSLQRLEEGTQKMKTQGLLLEKENGQMRQIQKEAKHLGPHRRREKGKEKQKPERGLEDLERQIKTKDQMQMKETQSKELEKMVIQTPMTLSPRWKSVLKDVQRSYEGKEFQRNLKTLENLPDEREPISITPPPSLQYSPPGALPISGQPLTKCIHLTPQQAQEVGITLTPQQAQAQGITLTLQQAQELGIPLTPQQAQALEIPFTPQQAQALGIPLTPQQTQVQGITLTPQQDQAPGISLTTQQTQKLGIPLTPQQAQELGIPLTPQQAQALGIPLTPQQAQELGIPLTLQQAQALGIPLTPQQAQALGVSLTPQQAQDLRIPLTPQQAQALGITLTPQQAQDLGIPLTPQQAQALGVSLTPQQAQELGIPLTPQQAQALGITLTLQQAQELGIPLTPQQAQALGITLTPKQAQELGIPLTPQQAQALGITLTPKQAQELGIPLNPQQAQALGIPLTPKQAQALGIPFTPQQAQALGIPLTPQQAQTQEIILTPQQAQALGMPLTTQQAQDLGIPLTPQQAQELGIPLTPQQAQALGITLTPKQAQELGIPLTPQQAQALGIPLTPQQAQAQEITLTPQQAQALGIPLTPQQAQELGIPLTPQQVQAQGIPLTPQQAQALGIPLTPQQAQALGIPLTPQQAQELEIPLTPQQVQALGIPLTPQQAQELGIPLTPQQAQELGIPLTPQQAQELGVPLTPQQAQALGVPLTPQQAQELGIPLTPQQAQTLGIPLTPQQAQALGIPLTPQQALAQGIPLTPQQAQALGIPLTPQQAQAQGITLTPQQAQALGVPITPVNAWVSAVTLTSEQTQALESPMNLEQAQQQLLKLGALLTLDKAHTLGSPLTLKQAQWSHRPFQKSKASLPTGQSIISRLSPSLRLSLASSAPTAEKSSVFGVSSTPLQISRVPLNQGPFAPGKPLEMGILSEPGKLGAPQTLRSSGQTLVYGGQSTSAQLPAPQAPPTPGQLPISPAPPTPGLPFIAGVPPTSGQIPSLWAPLSPGQPLVPEASSIPGDLLESGPLTFSEQLQEFQPPATAEQSPYLQAPSTPGQHLATWTLPGRASSLWIPPISRHPPTLWPSPAPGKPQKSWSPSVAKKRLAIISSLKSKSVLIHPSAPDFKVAQVPFTTKKFQMSEVSDTSEETQILRDTFAIESFRTFQSHFTKYRTPVYQTPYTDERALLTPMKPTTSPSSLTTLLKTSQISPLEWYQKSRFPPIDKPWILSSVSGTKKPKVMVPPSSPQELEEKRYFVDVEAQKKNLIQLNQAIKTCGLPSQLHTKARTLIIEILHMDTVQLGYLFRKYIAYRLIQYARNNIMKRLKAIQNTGKGYEARNLHMMLSRLDDYGKKVMQVWTEKQKSLGQKRNQCLKKMIHVFNQLKKIYELNLSQPIPLIIEEKQIPASTTFVQKPFLKLLMEEDRTSDIFKKFRQQEDQTEAIWKVDLSTSSYPIAEKTSMHSLWAQLGGYPDIPRLLQLEVQSTFRKSLASLQSRVKKIPK</sequence>
<name>A0A2J8KE14_PANTR</name>
<feature type="compositionally biased region" description="Basic residues" evidence="2">
    <location>
        <begin position="603"/>
        <end position="612"/>
    </location>
</feature>
<dbReference type="InterPro" id="IPR049146">
    <property type="entry name" value="FAM186A_B_C"/>
</dbReference>
<feature type="compositionally biased region" description="Polar residues" evidence="2">
    <location>
        <begin position="824"/>
        <end position="834"/>
    </location>
</feature>
<feature type="compositionally biased region" description="Basic and acidic residues" evidence="2">
    <location>
        <begin position="939"/>
        <end position="955"/>
    </location>
</feature>
<feature type="region of interest" description="Disordered" evidence="2">
    <location>
        <begin position="809"/>
        <end position="834"/>
    </location>
</feature>
<evidence type="ECO:0000259" key="4">
    <source>
        <dbReference type="Pfam" id="PF20870"/>
    </source>
</evidence>
<dbReference type="Pfam" id="PF20870">
    <property type="entry name" value="FAM186A-B_N"/>
    <property type="match status" value="1"/>
</dbReference>
<accession>A0A2J8KE14</accession>
<feature type="coiled-coil region" evidence="1">
    <location>
        <begin position="306"/>
        <end position="340"/>
    </location>
</feature>
<feature type="compositionally biased region" description="Basic and acidic residues" evidence="2">
    <location>
        <begin position="506"/>
        <end position="520"/>
    </location>
</feature>
<keyword evidence="1" id="KW-0175">Coiled coil</keyword>
<feature type="region of interest" description="Disordered" evidence="2">
    <location>
        <begin position="868"/>
        <end position="976"/>
    </location>
</feature>
<evidence type="ECO:0000256" key="1">
    <source>
        <dbReference type="SAM" id="Coils"/>
    </source>
</evidence>
<feature type="compositionally biased region" description="Basic and acidic residues" evidence="2">
    <location>
        <begin position="619"/>
        <end position="632"/>
    </location>
</feature>
<evidence type="ECO:0000256" key="2">
    <source>
        <dbReference type="SAM" id="MobiDB-lite"/>
    </source>
</evidence>
<reference evidence="5 6" key="1">
    <citation type="submission" date="2017-12" db="EMBL/GenBank/DDBJ databases">
        <title>High-resolution comparative analysis of great ape genomes.</title>
        <authorList>
            <person name="Pollen A."/>
            <person name="Hastie A."/>
            <person name="Hormozdiari F."/>
            <person name="Dougherty M."/>
            <person name="Liu R."/>
            <person name="Chaisson M."/>
            <person name="Hoppe E."/>
            <person name="Hill C."/>
            <person name="Pang A."/>
            <person name="Hillier L."/>
            <person name="Baker C."/>
            <person name="Armstrong J."/>
            <person name="Shendure J."/>
            <person name="Paten B."/>
            <person name="Wilson R."/>
            <person name="Chao H."/>
            <person name="Schneider V."/>
            <person name="Ventura M."/>
            <person name="Kronenberg Z."/>
            <person name="Murali S."/>
            <person name="Gordon D."/>
            <person name="Cantsilieris S."/>
            <person name="Munson K."/>
            <person name="Nelson B."/>
            <person name="Raja A."/>
            <person name="Underwood J."/>
            <person name="Diekhans M."/>
            <person name="Fiddes I."/>
            <person name="Haussler D."/>
            <person name="Eichler E."/>
        </authorList>
    </citation>
    <scope>NUCLEOTIDE SEQUENCE [LARGE SCALE GENOMIC DNA]</scope>
    <source>
        <strain evidence="5">Yerkes chimp pedigree #C0471</strain>
    </source>
</reference>
<feature type="compositionally biased region" description="Basic and acidic residues" evidence="2">
    <location>
        <begin position="812"/>
        <end position="823"/>
    </location>
</feature>
<feature type="domain" description="FAM186A/B C-terminal" evidence="3">
    <location>
        <begin position="2162"/>
        <end position="2390"/>
    </location>
</feature>
<dbReference type="EMBL" id="NBAG03000375">
    <property type="protein sequence ID" value="PNI33260.1"/>
    <property type="molecule type" value="Genomic_DNA"/>
</dbReference>
<feature type="compositionally biased region" description="Basic and acidic residues" evidence="2">
    <location>
        <begin position="433"/>
        <end position="446"/>
    </location>
</feature>
<dbReference type="InterPro" id="IPR049147">
    <property type="entry name" value="FAM186A_PQQAQ"/>
</dbReference>
<comment type="caution">
    <text evidence="5">The sequence shown here is derived from an EMBL/GenBank/DDBJ whole genome shotgun (WGS) entry which is preliminary data.</text>
</comment>
<evidence type="ECO:0000259" key="3">
    <source>
        <dbReference type="Pfam" id="PF20865"/>
    </source>
</evidence>
<feature type="compositionally biased region" description="Basic and acidic residues" evidence="2">
    <location>
        <begin position="964"/>
        <end position="976"/>
    </location>
</feature>
<evidence type="ECO:0000313" key="5">
    <source>
        <dbReference type="EMBL" id="PNI33260.1"/>
    </source>
</evidence>